<evidence type="ECO:0000259" key="5">
    <source>
        <dbReference type="Pfam" id="PF00326"/>
    </source>
</evidence>
<feature type="domain" description="Peptidase S9A N-terminal" evidence="6">
    <location>
        <begin position="9"/>
        <end position="408"/>
    </location>
</feature>
<name>A0A381V1U6_9ZZZZ</name>
<dbReference type="GO" id="GO:0004252">
    <property type="term" value="F:serine-type endopeptidase activity"/>
    <property type="evidence" value="ECO:0007669"/>
    <property type="project" value="InterPro"/>
</dbReference>
<protein>
    <recommendedName>
        <fullName evidence="8">Oligopeptidase B</fullName>
    </recommendedName>
</protein>
<dbReference type="InterPro" id="IPR001375">
    <property type="entry name" value="Peptidase_S9_cat"/>
</dbReference>
<dbReference type="PRINTS" id="PR00862">
    <property type="entry name" value="PROLIGOPTASE"/>
</dbReference>
<accession>A0A381V1U6</accession>
<evidence type="ECO:0008006" key="8">
    <source>
        <dbReference type="Google" id="ProtNLM"/>
    </source>
</evidence>
<gene>
    <name evidence="7" type="ORF">METZ01_LOCUS86057</name>
</gene>
<dbReference type="Gene3D" id="3.40.50.1820">
    <property type="entry name" value="alpha/beta hydrolase"/>
    <property type="match status" value="1"/>
</dbReference>
<evidence type="ECO:0000256" key="1">
    <source>
        <dbReference type="ARBA" id="ARBA00005228"/>
    </source>
</evidence>
<dbReference type="Pfam" id="PF00326">
    <property type="entry name" value="Peptidase_S9"/>
    <property type="match status" value="1"/>
</dbReference>
<dbReference type="InterPro" id="IPR051543">
    <property type="entry name" value="Serine_Peptidase_S9A"/>
</dbReference>
<dbReference type="InterPro" id="IPR029058">
    <property type="entry name" value="AB_hydrolase_fold"/>
</dbReference>
<sequence>MKKTEIPEPKAEKIDKIMTIHDHQRIDEFYWLNERDNPKVIEYLNAENTYRDQYMQDYKNLEEKIFTEIKSRIKEDDSSVPYLDNGYYYYTRYEKSKQYPIYCRKKEKLSSPEEILINVNEMSKGHEYFRIGGIDISPNNKIMAYSVDTISRRLYTVHFKNLESGEKNSYTIANTTGGVSWANDNKTLFYNLKNPNTLRTEKVMRHVLNSNTTDEQVFYEEDEEFNLYSYKTKSGKYIVISSGKTISDEKRILDANNPNGDFKVFQKREDGLEYSISHLDDKWYIRTNYNNATNFKLMICSENNTSIKNWKEYIPHREDVLFEGFEVFNDYLVITERENGNRKYHVKSITNSELNHYVEFEEEAYSTGSSVNAEINSIKFRFSYSSLTTPSSIIEYDLKEKTKNVLKQNEVLGDDFDKNNYKSELIWANARDGKKVPVSLVYRKDLYREGENPVLLYGYGSYGSTNSARFSSVRLSLLDRGFVYAIAHIRGSQYLGRSWYDDGKMFNKKNTFWDFIDSAKYLAKTNYVDENKIFAMGGSAGGLLMGAVANMEPKLFRGIIAGVPFVDVITTMLDEDIPLTTFEFDEWGDPKNKDSYFYMLSYSPYDQVEEKDYPAIFITTGYHDSQVQYFEPAKWIARLRDRRTNAEPLLMYCNMDAGHGGASGRFEAYKETAMEYAFLISLLD</sequence>
<organism evidence="7">
    <name type="scientific">marine metagenome</name>
    <dbReference type="NCBI Taxonomy" id="408172"/>
    <lineage>
        <taxon>unclassified sequences</taxon>
        <taxon>metagenomes</taxon>
        <taxon>ecological metagenomes</taxon>
    </lineage>
</organism>
<dbReference type="InterPro" id="IPR023302">
    <property type="entry name" value="Pept_S9A_N"/>
</dbReference>
<dbReference type="SUPFAM" id="SSF50993">
    <property type="entry name" value="Peptidase/esterase 'gauge' domain"/>
    <property type="match status" value="1"/>
</dbReference>
<evidence type="ECO:0000256" key="4">
    <source>
        <dbReference type="ARBA" id="ARBA00022825"/>
    </source>
</evidence>
<comment type="similarity">
    <text evidence="1">Belongs to the peptidase S9A family.</text>
</comment>
<keyword evidence="4" id="KW-0720">Serine protease</keyword>
<dbReference type="InterPro" id="IPR002470">
    <property type="entry name" value="Peptidase_S9A"/>
</dbReference>
<dbReference type="PANTHER" id="PTHR11757:SF19">
    <property type="entry name" value="PROLYL ENDOPEPTIDASE-LIKE"/>
    <property type="match status" value="1"/>
</dbReference>
<dbReference type="GO" id="GO:0006508">
    <property type="term" value="P:proteolysis"/>
    <property type="evidence" value="ECO:0007669"/>
    <property type="project" value="UniProtKB-KW"/>
</dbReference>
<feature type="domain" description="Peptidase S9 prolyl oligopeptidase catalytic" evidence="5">
    <location>
        <begin position="470"/>
        <end position="681"/>
    </location>
</feature>
<dbReference type="Gene3D" id="2.130.10.120">
    <property type="entry name" value="Prolyl oligopeptidase, N-terminal domain"/>
    <property type="match status" value="1"/>
</dbReference>
<dbReference type="AlphaFoldDB" id="A0A381V1U6"/>
<proteinExistence type="inferred from homology"/>
<dbReference type="Pfam" id="PF02897">
    <property type="entry name" value="Peptidase_S9_N"/>
    <property type="match status" value="1"/>
</dbReference>
<dbReference type="SUPFAM" id="SSF53474">
    <property type="entry name" value="alpha/beta-Hydrolases"/>
    <property type="match status" value="1"/>
</dbReference>
<keyword evidence="3" id="KW-0378">Hydrolase</keyword>
<dbReference type="EMBL" id="UINC01007417">
    <property type="protein sequence ID" value="SVA33203.1"/>
    <property type="molecule type" value="Genomic_DNA"/>
</dbReference>
<evidence type="ECO:0000259" key="6">
    <source>
        <dbReference type="Pfam" id="PF02897"/>
    </source>
</evidence>
<reference evidence="7" key="1">
    <citation type="submission" date="2018-05" db="EMBL/GenBank/DDBJ databases">
        <authorList>
            <person name="Lanie J.A."/>
            <person name="Ng W.-L."/>
            <person name="Kazmierczak K.M."/>
            <person name="Andrzejewski T.M."/>
            <person name="Davidsen T.M."/>
            <person name="Wayne K.J."/>
            <person name="Tettelin H."/>
            <person name="Glass J.I."/>
            <person name="Rusch D."/>
            <person name="Podicherti R."/>
            <person name="Tsui H.-C.T."/>
            <person name="Winkler M.E."/>
        </authorList>
    </citation>
    <scope>NUCLEOTIDE SEQUENCE</scope>
</reference>
<keyword evidence="2" id="KW-0645">Protease</keyword>
<dbReference type="PANTHER" id="PTHR11757">
    <property type="entry name" value="PROTEASE FAMILY S9A OLIGOPEPTIDASE"/>
    <property type="match status" value="1"/>
</dbReference>
<evidence type="ECO:0000256" key="2">
    <source>
        <dbReference type="ARBA" id="ARBA00022670"/>
    </source>
</evidence>
<evidence type="ECO:0000256" key="3">
    <source>
        <dbReference type="ARBA" id="ARBA00022801"/>
    </source>
</evidence>
<evidence type="ECO:0000313" key="7">
    <source>
        <dbReference type="EMBL" id="SVA33203.1"/>
    </source>
</evidence>